<accession>A0A251RS55</accession>
<name>A0A251RS55_HELAN</name>
<sequence>MVCKATDMCDGVGRLKPSKVVPGSLLEDIVTTMGRPDLMGVGSLHPNRSITHAPRSFSHDYNNHRNQRSDLLSNACSFCCNSYMFQTNQPNNRYAILVTINPLNPR</sequence>
<organism evidence="1 2">
    <name type="scientific">Helianthus annuus</name>
    <name type="common">Common sunflower</name>
    <dbReference type="NCBI Taxonomy" id="4232"/>
    <lineage>
        <taxon>Eukaryota</taxon>
        <taxon>Viridiplantae</taxon>
        <taxon>Streptophyta</taxon>
        <taxon>Embryophyta</taxon>
        <taxon>Tracheophyta</taxon>
        <taxon>Spermatophyta</taxon>
        <taxon>Magnoliopsida</taxon>
        <taxon>eudicotyledons</taxon>
        <taxon>Gunneridae</taxon>
        <taxon>Pentapetalae</taxon>
        <taxon>asterids</taxon>
        <taxon>campanulids</taxon>
        <taxon>Asterales</taxon>
        <taxon>Asteraceae</taxon>
        <taxon>Asteroideae</taxon>
        <taxon>Heliantheae alliance</taxon>
        <taxon>Heliantheae</taxon>
        <taxon>Helianthus</taxon>
    </lineage>
</organism>
<dbReference type="InParanoid" id="A0A251RS55"/>
<evidence type="ECO:0000313" key="1">
    <source>
        <dbReference type="EMBL" id="OTF87303.1"/>
    </source>
</evidence>
<evidence type="ECO:0000313" key="2">
    <source>
        <dbReference type="Proteomes" id="UP000215914"/>
    </source>
</evidence>
<gene>
    <name evidence="1" type="ORF">HannXRQ_Chr17g0560281</name>
</gene>
<dbReference type="EMBL" id="CM007906">
    <property type="protein sequence ID" value="OTF87303.1"/>
    <property type="molecule type" value="Genomic_DNA"/>
</dbReference>
<reference evidence="2" key="1">
    <citation type="journal article" date="2017" name="Nature">
        <title>The sunflower genome provides insights into oil metabolism, flowering and Asterid evolution.</title>
        <authorList>
            <person name="Badouin H."/>
            <person name="Gouzy J."/>
            <person name="Grassa C.J."/>
            <person name="Murat F."/>
            <person name="Staton S.E."/>
            <person name="Cottret L."/>
            <person name="Lelandais-Briere C."/>
            <person name="Owens G.L."/>
            <person name="Carrere S."/>
            <person name="Mayjonade B."/>
            <person name="Legrand L."/>
            <person name="Gill N."/>
            <person name="Kane N.C."/>
            <person name="Bowers J.E."/>
            <person name="Hubner S."/>
            <person name="Bellec A."/>
            <person name="Berard A."/>
            <person name="Berges H."/>
            <person name="Blanchet N."/>
            <person name="Boniface M.C."/>
            <person name="Brunel D."/>
            <person name="Catrice O."/>
            <person name="Chaidir N."/>
            <person name="Claudel C."/>
            <person name="Donnadieu C."/>
            <person name="Faraut T."/>
            <person name="Fievet G."/>
            <person name="Helmstetter N."/>
            <person name="King M."/>
            <person name="Knapp S.J."/>
            <person name="Lai Z."/>
            <person name="Le Paslier M.C."/>
            <person name="Lippi Y."/>
            <person name="Lorenzon L."/>
            <person name="Mandel J.R."/>
            <person name="Marage G."/>
            <person name="Marchand G."/>
            <person name="Marquand E."/>
            <person name="Bret-Mestries E."/>
            <person name="Morien E."/>
            <person name="Nambeesan S."/>
            <person name="Nguyen T."/>
            <person name="Pegot-Espagnet P."/>
            <person name="Pouilly N."/>
            <person name="Raftis F."/>
            <person name="Sallet E."/>
            <person name="Schiex T."/>
            <person name="Thomas J."/>
            <person name="Vandecasteele C."/>
            <person name="Vares D."/>
            <person name="Vear F."/>
            <person name="Vautrin S."/>
            <person name="Crespi M."/>
            <person name="Mangin B."/>
            <person name="Burke J.M."/>
            <person name="Salse J."/>
            <person name="Munos S."/>
            <person name="Vincourt P."/>
            <person name="Rieseberg L.H."/>
            <person name="Langlade N.B."/>
        </authorList>
    </citation>
    <scope>NUCLEOTIDE SEQUENCE [LARGE SCALE GENOMIC DNA]</scope>
    <source>
        <strain evidence="2">cv. SF193</strain>
    </source>
</reference>
<dbReference type="AlphaFoldDB" id="A0A251RS55"/>
<keyword evidence="2" id="KW-1185">Reference proteome</keyword>
<protein>
    <submittedName>
        <fullName evidence="1">Uncharacterized protein</fullName>
    </submittedName>
</protein>
<proteinExistence type="predicted"/>
<dbReference type="Proteomes" id="UP000215914">
    <property type="component" value="Chromosome 17"/>
</dbReference>